<feature type="signal peptide" evidence="1">
    <location>
        <begin position="1"/>
        <end position="25"/>
    </location>
</feature>
<protein>
    <recommendedName>
        <fullName evidence="4">DUF3558 domain-containing protein</fullName>
    </recommendedName>
</protein>
<accession>A0A4S8QC41</accession>
<proteinExistence type="predicted"/>
<evidence type="ECO:0008006" key="4">
    <source>
        <dbReference type="Google" id="ProtNLM"/>
    </source>
</evidence>
<feature type="chain" id="PRO_5039013238" description="DUF3558 domain-containing protein" evidence="1">
    <location>
        <begin position="26"/>
        <end position="234"/>
    </location>
</feature>
<reference evidence="2 3" key="2">
    <citation type="submission" date="2019-05" db="EMBL/GenBank/DDBJ databases">
        <title>Glycomyces buryatensis sp. nov.</title>
        <authorList>
            <person name="Nikitina E."/>
        </authorList>
    </citation>
    <scope>NUCLEOTIDE SEQUENCE [LARGE SCALE GENOMIC DNA]</scope>
    <source>
        <strain evidence="2 3">18</strain>
    </source>
</reference>
<gene>
    <name evidence="2" type="ORF">FAB82_14665</name>
</gene>
<sequence>MKRALAKTFAASAAAALLLSGCSLLEGDDDTEDGAIDDPIYNEIATWDACEVLDYLKPIEEKMGIVGWGSSSSEGGEPGNSELGNTWDPGAIGCNDLIYLGNLEGMGMSGEIKVKIVPTPNMDDSDMIYEDRVSVAEAKAAENENANTEEFTGSWDRGAVVSWTGSSEQPHVWVVAQSGQWVFHIDLYYSSDFGVRNNGDPALLFTEDELNQWFVDTYLPEVNQTVNDRLAELL</sequence>
<reference evidence="3" key="1">
    <citation type="submission" date="2019-04" db="EMBL/GenBank/DDBJ databases">
        <title>Nocardioides xinjiangensis sp. nov.</title>
        <authorList>
            <person name="Liu S."/>
        </authorList>
    </citation>
    <scope>NUCLEOTIDE SEQUENCE [LARGE SCALE GENOMIC DNA]</scope>
    <source>
        <strain evidence="3">18</strain>
    </source>
</reference>
<dbReference type="AlphaFoldDB" id="A0A4S8QC41"/>
<comment type="caution">
    <text evidence="2">The sequence shown here is derived from an EMBL/GenBank/DDBJ whole genome shotgun (WGS) entry which is preliminary data.</text>
</comment>
<dbReference type="PROSITE" id="PS51257">
    <property type="entry name" value="PROKAR_LIPOPROTEIN"/>
    <property type="match status" value="1"/>
</dbReference>
<evidence type="ECO:0000313" key="2">
    <source>
        <dbReference type="EMBL" id="THV40512.1"/>
    </source>
</evidence>
<dbReference type="RefSeq" id="WP_136535287.1">
    <property type="nucleotide sequence ID" value="NZ_STGY01000056.1"/>
</dbReference>
<dbReference type="Proteomes" id="UP000308760">
    <property type="component" value="Unassembled WGS sequence"/>
</dbReference>
<organism evidence="2 3">
    <name type="scientific">Glycomyces buryatensis</name>
    <dbReference type="NCBI Taxonomy" id="2570927"/>
    <lineage>
        <taxon>Bacteria</taxon>
        <taxon>Bacillati</taxon>
        <taxon>Actinomycetota</taxon>
        <taxon>Actinomycetes</taxon>
        <taxon>Glycomycetales</taxon>
        <taxon>Glycomycetaceae</taxon>
        <taxon>Glycomyces</taxon>
    </lineage>
</organism>
<evidence type="ECO:0000313" key="3">
    <source>
        <dbReference type="Proteomes" id="UP000308760"/>
    </source>
</evidence>
<dbReference type="OrthoDB" id="5185964at2"/>
<evidence type="ECO:0000256" key="1">
    <source>
        <dbReference type="SAM" id="SignalP"/>
    </source>
</evidence>
<dbReference type="EMBL" id="STGY01000056">
    <property type="protein sequence ID" value="THV40512.1"/>
    <property type="molecule type" value="Genomic_DNA"/>
</dbReference>
<keyword evidence="1" id="KW-0732">Signal</keyword>
<keyword evidence="3" id="KW-1185">Reference proteome</keyword>
<name>A0A4S8QC41_9ACTN</name>